<dbReference type="EMBL" id="BMQN01000001">
    <property type="protein sequence ID" value="GGR81104.1"/>
    <property type="molecule type" value="Genomic_DNA"/>
</dbReference>
<dbReference type="RefSeq" id="WP_189071565.1">
    <property type="nucleotide sequence ID" value="NZ_BMQN01000001.1"/>
</dbReference>
<proteinExistence type="predicted"/>
<sequence>MEIKSDGTDQRTRVLVMTTSSRTSRLRITEKGRVSMTGDQLRYQPPSGVNEGYTCTPSNDWRSTWINPETYTLTLSRDGQGRSMTLHGKESEYQCQPFQASR</sequence>
<dbReference type="Proteomes" id="UP000644548">
    <property type="component" value="Unassembled WGS sequence"/>
</dbReference>
<name>A0ABQ2RZ08_9DEIO</name>
<gene>
    <name evidence="1" type="ORF">GCM10008960_05020</name>
</gene>
<organism evidence="1 2">
    <name type="scientific">Deinococcus sedimenti</name>
    <dbReference type="NCBI Taxonomy" id="1867090"/>
    <lineage>
        <taxon>Bacteria</taxon>
        <taxon>Thermotogati</taxon>
        <taxon>Deinococcota</taxon>
        <taxon>Deinococci</taxon>
        <taxon>Deinococcales</taxon>
        <taxon>Deinococcaceae</taxon>
        <taxon>Deinococcus</taxon>
    </lineage>
</organism>
<protein>
    <submittedName>
        <fullName evidence="1">Uncharacterized protein</fullName>
    </submittedName>
</protein>
<comment type="caution">
    <text evidence="1">The sequence shown here is derived from an EMBL/GenBank/DDBJ whole genome shotgun (WGS) entry which is preliminary data.</text>
</comment>
<keyword evidence="2" id="KW-1185">Reference proteome</keyword>
<accession>A0ABQ2RZ08</accession>
<evidence type="ECO:0000313" key="2">
    <source>
        <dbReference type="Proteomes" id="UP000644548"/>
    </source>
</evidence>
<reference evidence="2" key="1">
    <citation type="journal article" date="2019" name="Int. J. Syst. Evol. Microbiol.">
        <title>The Global Catalogue of Microorganisms (GCM) 10K type strain sequencing project: providing services to taxonomists for standard genome sequencing and annotation.</title>
        <authorList>
            <consortium name="The Broad Institute Genomics Platform"/>
            <consortium name="The Broad Institute Genome Sequencing Center for Infectious Disease"/>
            <person name="Wu L."/>
            <person name="Ma J."/>
        </authorList>
    </citation>
    <scope>NUCLEOTIDE SEQUENCE [LARGE SCALE GENOMIC DNA]</scope>
    <source>
        <strain evidence="2">JCM 31405</strain>
    </source>
</reference>
<evidence type="ECO:0000313" key="1">
    <source>
        <dbReference type="EMBL" id="GGR81104.1"/>
    </source>
</evidence>